<evidence type="ECO:0000259" key="1">
    <source>
        <dbReference type="Pfam" id="PF01872"/>
    </source>
</evidence>
<sequence>MDIILKNTLNMKQISLHVYQSIDGCPAPSDKHFDAAVDASSCVLIDEETYLRIYMNHLGWPITAKETLVVTNGGIDLTENERVKFIQGDAVAELRQMKEDGDGMVVAYGEEIGALLLDNGLADEITVTTVPVLIGGGEKALECGLNDGRAWIVRSNKVLVDGKMRTVYGKV</sequence>
<dbReference type="GO" id="GO:0008703">
    <property type="term" value="F:5-amino-6-(5-phosphoribosylamino)uracil reductase activity"/>
    <property type="evidence" value="ECO:0007669"/>
    <property type="project" value="InterPro"/>
</dbReference>
<evidence type="ECO:0000313" key="3">
    <source>
        <dbReference type="Proteomes" id="UP000004407"/>
    </source>
</evidence>
<proteinExistence type="predicted"/>
<dbReference type="PATRIC" id="fig|1002367.3.peg.922"/>
<dbReference type="Pfam" id="PF01872">
    <property type="entry name" value="RibD_C"/>
    <property type="match status" value="1"/>
</dbReference>
<reference evidence="2 3" key="1">
    <citation type="submission" date="2011-08" db="EMBL/GenBank/DDBJ databases">
        <authorList>
            <person name="Weinstock G."/>
            <person name="Sodergren E."/>
            <person name="Clifton S."/>
            <person name="Fulton L."/>
            <person name="Fulton B."/>
            <person name="Courtney L."/>
            <person name="Fronick C."/>
            <person name="Harrison M."/>
            <person name="Strong C."/>
            <person name="Farmer C."/>
            <person name="Delahaunty K."/>
            <person name="Markovic C."/>
            <person name="Hall O."/>
            <person name="Minx P."/>
            <person name="Tomlinson C."/>
            <person name="Mitreva M."/>
            <person name="Hou S."/>
            <person name="Chen J."/>
            <person name="Wollam A."/>
            <person name="Pepin K.H."/>
            <person name="Johnson M."/>
            <person name="Bhonagiri V."/>
            <person name="Zhang X."/>
            <person name="Suruliraj S."/>
            <person name="Warren W."/>
            <person name="Chinwalla A."/>
            <person name="Mardis E.R."/>
            <person name="Wilson R.K."/>
        </authorList>
    </citation>
    <scope>NUCLEOTIDE SEQUENCE [LARGE SCALE GENOMIC DNA]</scope>
    <source>
        <strain evidence="2 3">DSM 18206</strain>
    </source>
</reference>
<accession>G6AX00</accession>
<dbReference type="eggNOG" id="ENOG502ZB0C">
    <property type="taxonomic scope" value="Bacteria"/>
</dbReference>
<organism evidence="2 3">
    <name type="scientific">Leyella stercorea DSM 18206</name>
    <dbReference type="NCBI Taxonomy" id="1002367"/>
    <lineage>
        <taxon>Bacteria</taxon>
        <taxon>Pseudomonadati</taxon>
        <taxon>Bacteroidota</taxon>
        <taxon>Bacteroidia</taxon>
        <taxon>Bacteroidales</taxon>
        <taxon>Prevotellaceae</taxon>
        <taxon>Leyella</taxon>
    </lineage>
</organism>
<name>G6AX00_9BACT</name>
<dbReference type="Proteomes" id="UP000004407">
    <property type="component" value="Unassembled WGS sequence"/>
</dbReference>
<dbReference type="InterPro" id="IPR024072">
    <property type="entry name" value="DHFR-like_dom_sf"/>
</dbReference>
<protein>
    <recommendedName>
        <fullName evidence="1">Bacterial bifunctional deaminase-reductase C-terminal domain-containing protein</fullName>
    </recommendedName>
</protein>
<dbReference type="GO" id="GO:0009231">
    <property type="term" value="P:riboflavin biosynthetic process"/>
    <property type="evidence" value="ECO:0007669"/>
    <property type="project" value="InterPro"/>
</dbReference>
<dbReference type="AlphaFoldDB" id="G6AX00"/>
<dbReference type="Gene3D" id="3.40.430.10">
    <property type="entry name" value="Dihydrofolate Reductase, subunit A"/>
    <property type="match status" value="1"/>
</dbReference>
<evidence type="ECO:0000313" key="2">
    <source>
        <dbReference type="EMBL" id="EHJ41037.1"/>
    </source>
</evidence>
<feature type="domain" description="Bacterial bifunctional deaminase-reductase C-terminal" evidence="1">
    <location>
        <begin position="64"/>
        <end position="139"/>
    </location>
</feature>
<dbReference type="HOGENOM" id="CLU_1640418_0_0_10"/>
<dbReference type="SUPFAM" id="SSF53597">
    <property type="entry name" value="Dihydrofolate reductase-like"/>
    <property type="match status" value="1"/>
</dbReference>
<gene>
    <name evidence="2" type="ORF">HMPREF0673_01150</name>
</gene>
<dbReference type="InterPro" id="IPR002734">
    <property type="entry name" value="RibDG_C"/>
</dbReference>
<dbReference type="EMBL" id="AFZZ01000103">
    <property type="protein sequence ID" value="EHJ41037.1"/>
    <property type="molecule type" value="Genomic_DNA"/>
</dbReference>
<comment type="caution">
    <text evidence="2">The sequence shown here is derived from an EMBL/GenBank/DDBJ whole genome shotgun (WGS) entry which is preliminary data.</text>
</comment>